<evidence type="ECO:0000256" key="5">
    <source>
        <dbReference type="ARBA" id="ARBA00023136"/>
    </source>
</evidence>
<feature type="transmembrane region" description="Helical" evidence="6">
    <location>
        <begin position="110"/>
        <end position="127"/>
    </location>
</feature>
<feature type="transmembrane region" description="Helical" evidence="6">
    <location>
        <begin position="147"/>
        <end position="164"/>
    </location>
</feature>
<dbReference type="OrthoDB" id="5788137at2759"/>
<organism evidence="8">
    <name type="scientific">Mucor ambiguus</name>
    <dbReference type="NCBI Taxonomy" id="91626"/>
    <lineage>
        <taxon>Eukaryota</taxon>
        <taxon>Fungi</taxon>
        <taxon>Fungi incertae sedis</taxon>
        <taxon>Mucoromycota</taxon>
        <taxon>Mucoromycotina</taxon>
        <taxon>Mucoromycetes</taxon>
        <taxon>Mucorales</taxon>
        <taxon>Mucorineae</taxon>
        <taxon>Mucoraceae</taxon>
        <taxon>Mucor</taxon>
    </lineage>
</organism>
<evidence type="ECO:0000259" key="7">
    <source>
        <dbReference type="Pfam" id="PF02544"/>
    </source>
</evidence>
<accession>A0A0C9LR01</accession>
<comment type="similarity">
    <text evidence="2">Belongs to the steroid 5-alpha reductase family.</text>
</comment>
<dbReference type="AlphaFoldDB" id="A0A0C9LR01"/>
<evidence type="ECO:0000313" key="9">
    <source>
        <dbReference type="Proteomes" id="UP000053815"/>
    </source>
</evidence>
<dbReference type="PROSITE" id="PS50244">
    <property type="entry name" value="S5A_REDUCTASE"/>
    <property type="match status" value="1"/>
</dbReference>
<comment type="subcellular location">
    <subcellularLocation>
        <location evidence="1">Membrane</location>
        <topology evidence="1">Multi-pass membrane protein</topology>
    </subcellularLocation>
</comment>
<evidence type="ECO:0000313" key="8">
    <source>
        <dbReference type="EMBL" id="GAN01815.1"/>
    </source>
</evidence>
<dbReference type="GO" id="GO:0016627">
    <property type="term" value="F:oxidoreductase activity, acting on the CH-CH group of donors"/>
    <property type="evidence" value="ECO:0007669"/>
    <property type="project" value="InterPro"/>
</dbReference>
<evidence type="ECO:0000256" key="4">
    <source>
        <dbReference type="ARBA" id="ARBA00022989"/>
    </source>
</evidence>
<proteinExistence type="inferred from homology"/>
<dbReference type="EMBL" id="DF836301">
    <property type="protein sequence ID" value="GAN01815.1"/>
    <property type="molecule type" value="Genomic_DNA"/>
</dbReference>
<keyword evidence="4 6" id="KW-1133">Transmembrane helix</keyword>
<dbReference type="STRING" id="91626.A0A0C9LR01"/>
<keyword evidence="9" id="KW-1185">Reference proteome</keyword>
<dbReference type="PANTHER" id="PTHR10556:SF43">
    <property type="entry name" value="STEROID 5-ALPHA-REDUCTASE DET2"/>
    <property type="match status" value="1"/>
</dbReference>
<feature type="transmembrane region" description="Helical" evidence="6">
    <location>
        <begin position="15"/>
        <end position="36"/>
    </location>
</feature>
<dbReference type="GO" id="GO:0006629">
    <property type="term" value="P:lipid metabolic process"/>
    <property type="evidence" value="ECO:0007669"/>
    <property type="project" value="InterPro"/>
</dbReference>
<dbReference type="Proteomes" id="UP000053815">
    <property type="component" value="Unassembled WGS sequence"/>
</dbReference>
<name>A0A0C9LR01_9FUNG</name>
<evidence type="ECO:0000256" key="3">
    <source>
        <dbReference type="ARBA" id="ARBA00022692"/>
    </source>
</evidence>
<keyword evidence="3 6" id="KW-0812">Transmembrane</keyword>
<reference evidence="8" key="1">
    <citation type="submission" date="2014-09" db="EMBL/GenBank/DDBJ databases">
        <title>Draft genome sequence of an oleaginous Mucoromycotina fungus Mucor ambiguus NBRC6742.</title>
        <authorList>
            <person name="Takeda I."/>
            <person name="Yamane N."/>
            <person name="Morita T."/>
            <person name="Tamano K."/>
            <person name="Machida M."/>
            <person name="Baker S."/>
            <person name="Koike H."/>
        </authorList>
    </citation>
    <scope>NUCLEOTIDE SEQUENCE</scope>
    <source>
        <strain evidence="8">NBRC 6742</strain>
    </source>
</reference>
<dbReference type="Pfam" id="PF02544">
    <property type="entry name" value="Steroid_dh"/>
    <property type="match status" value="1"/>
</dbReference>
<keyword evidence="5 6" id="KW-0472">Membrane</keyword>
<protein>
    <submittedName>
        <fullName evidence="8">3-oxo-5-alpha-steroid 4-dehydrogenase</fullName>
    </submittedName>
</protein>
<evidence type="ECO:0000256" key="1">
    <source>
        <dbReference type="ARBA" id="ARBA00004141"/>
    </source>
</evidence>
<dbReference type="InterPro" id="IPR001104">
    <property type="entry name" value="3-oxo-5_a-steroid_4-DH_C"/>
</dbReference>
<feature type="domain" description="3-oxo-5-alpha-steroid 4-dehydrogenase C-terminal" evidence="7">
    <location>
        <begin position="113"/>
        <end position="263"/>
    </location>
</feature>
<evidence type="ECO:0000256" key="6">
    <source>
        <dbReference type="SAM" id="Phobius"/>
    </source>
</evidence>
<sequence length="263" mass="30069">MEDSIRRYWLKQSTYNTAVGIYATLPFLMVPALFIVNAPYGRFAGKLGIDWSLSGKWSWSLMEVISPIVFGTSLLFTRPTGTPFQIMLSAAWIIHYINRSIIYPLRATSMAPIHILAFLASIVFNILNGYTNGVWIGRHSNATDTQFWLGMAIWLAGFVSNVHHDAILFQLRKISKDSKKDTKRYFVPHGGLFEYISCPNYFSETMEWLGYTIATHGSVPAIIFTASTAANLFPRAWRTHQWYKHQFPDTYPQNRKAVLPFLL</sequence>
<dbReference type="InterPro" id="IPR039357">
    <property type="entry name" value="SRD5A/TECR"/>
</dbReference>
<dbReference type="GO" id="GO:0016020">
    <property type="term" value="C:membrane"/>
    <property type="evidence" value="ECO:0007669"/>
    <property type="project" value="UniProtKB-SubCell"/>
</dbReference>
<dbReference type="Gene3D" id="1.20.120.1630">
    <property type="match status" value="1"/>
</dbReference>
<gene>
    <name evidence="8" type="ORF">MAM1_0012c01250</name>
</gene>
<feature type="transmembrane region" description="Helical" evidence="6">
    <location>
        <begin position="82"/>
        <end position="98"/>
    </location>
</feature>
<dbReference type="PANTHER" id="PTHR10556">
    <property type="entry name" value="3-OXO-5-ALPHA-STEROID 4-DEHYDROGENASE"/>
    <property type="match status" value="1"/>
</dbReference>
<evidence type="ECO:0000256" key="2">
    <source>
        <dbReference type="ARBA" id="ARBA00007742"/>
    </source>
</evidence>